<dbReference type="InterPro" id="IPR029032">
    <property type="entry name" value="AhpD-like"/>
</dbReference>
<comment type="caution">
    <text evidence="1">The sequence shown here is derived from an EMBL/GenBank/DDBJ whole genome shotgun (WGS) entry which is preliminary data.</text>
</comment>
<sequence>MIRYIFNKMLLAMKNKYSYDVTYQQDILSTDVAAFLKFMGLQMMASHSGNVPAGLLYAARIRAIISEDCGPCAQLVVNMALEANVAPAVVRAIVDRDLNNLPEDIALIVQFTELVLAHDPLADPLRSKILALWGQKGLVALGFAISSCRVYPILKYSLGHGHTCSRIIVDGQSLAPVR</sequence>
<protein>
    <recommendedName>
        <fullName evidence="3">Carboxymuconolactone decarboxylase-like domain-containing protein</fullName>
    </recommendedName>
</protein>
<dbReference type="EMBL" id="JAFKCS010000001">
    <property type="protein sequence ID" value="MBN7818221.1"/>
    <property type="molecule type" value="Genomic_DNA"/>
</dbReference>
<organism evidence="1 2">
    <name type="scientific">Bowmanella yangjiangensis</name>
    <dbReference type="NCBI Taxonomy" id="2811230"/>
    <lineage>
        <taxon>Bacteria</taxon>
        <taxon>Pseudomonadati</taxon>
        <taxon>Pseudomonadota</taxon>
        <taxon>Gammaproteobacteria</taxon>
        <taxon>Alteromonadales</taxon>
        <taxon>Alteromonadaceae</taxon>
        <taxon>Bowmanella</taxon>
    </lineage>
</organism>
<evidence type="ECO:0000313" key="2">
    <source>
        <dbReference type="Proteomes" id="UP000663992"/>
    </source>
</evidence>
<accession>A0ABS3CPX6</accession>
<gene>
    <name evidence="1" type="ORF">J0A65_00015</name>
</gene>
<reference evidence="1 2" key="1">
    <citation type="submission" date="2021-03" db="EMBL/GenBank/DDBJ databases">
        <title>novel species isolated from a fishpond in China.</title>
        <authorList>
            <person name="Lu H."/>
            <person name="Cai Z."/>
        </authorList>
    </citation>
    <scope>NUCLEOTIDE SEQUENCE [LARGE SCALE GENOMIC DNA]</scope>
    <source>
        <strain evidence="1 2">Y57</strain>
    </source>
</reference>
<dbReference type="Proteomes" id="UP000663992">
    <property type="component" value="Unassembled WGS sequence"/>
</dbReference>
<name>A0ABS3CPX6_9ALTE</name>
<evidence type="ECO:0008006" key="3">
    <source>
        <dbReference type="Google" id="ProtNLM"/>
    </source>
</evidence>
<proteinExistence type="predicted"/>
<keyword evidence="2" id="KW-1185">Reference proteome</keyword>
<dbReference type="SUPFAM" id="SSF69118">
    <property type="entry name" value="AhpD-like"/>
    <property type="match status" value="1"/>
</dbReference>
<evidence type="ECO:0000313" key="1">
    <source>
        <dbReference type="EMBL" id="MBN7818221.1"/>
    </source>
</evidence>
<dbReference type="RefSeq" id="WP_206592064.1">
    <property type="nucleotide sequence ID" value="NZ_JAFKCS010000001.1"/>
</dbReference>